<sequence length="175" mass="19507">MYNLRYGNIHASDEEIFDAAKLADLHQAVTRMPAGYNTLVGERGLKLSAIARALLKKPPIIVYDEATSSLDSITEKNIMEAMSRVVSNRTSIFIAHRLATIVDADDIYVLENGVVAEHGTHLELLAKPGSRYSYMWENQNKNPIQIARESENAKLNRILMEIDRKKCCGNNSCGA</sequence>
<evidence type="ECO:0000256" key="1">
    <source>
        <dbReference type="ARBA" id="ARBA00022448"/>
    </source>
</evidence>
<reference evidence="2 3" key="2">
    <citation type="submission" date="2018-11" db="EMBL/GenBank/DDBJ databases">
        <authorList>
            <consortium name="Pathogen Informatics"/>
        </authorList>
    </citation>
    <scope>NUCLEOTIDE SEQUENCE [LARGE SCALE GENOMIC DNA]</scope>
</reference>
<dbReference type="AlphaFoldDB" id="A0A183ITK9"/>
<organism evidence="4">
    <name type="scientific">Soboliphyme baturini</name>
    <dbReference type="NCBI Taxonomy" id="241478"/>
    <lineage>
        <taxon>Eukaryota</taxon>
        <taxon>Metazoa</taxon>
        <taxon>Ecdysozoa</taxon>
        <taxon>Nematoda</taxon>
        <taxon>Enoplea</taxon>
        <taxon>Dorylaimia</taxon>
        <taxon>Dioctophymatida</taxon>
        <taxon>Dioctophymatoidea</taxon>
        <taxon>Soboliphymatidae</taxon>
        <taxon>Soboliphyme</taxon>
    </lineage>
</organism>
<dbReference type="PANTHER" id="PTHR24221">
    <property type="entry name" value="ATP-BINDING CASSETTE SUB-FAMILY B"/>
    <property type="match status" value="1"/>
</dbReference>
<dbReference type="GO" id="GO:0042626">
    <property type="term" value="F:ATPase-coupled transmembrane transporter activity"/>
    <property type="evidence" value="ECO:0007669"/>
    <property type="project" value="TreeGrafter"/>
</dbReference>
<dbReference type="InterPro" id="IPR027417">
    <property type="entry name" value="P-loop_NTPase"/>
</dbReference>
<protein>
    <submittedName>
        <fullName evidence="4">ABC transporter domain-containing protein</fullName>
    </submittedName>
</protein>
<dbReference type="PANTHER" id="PTHR24221:SF402">
    <property type="entry name" value="IRON-SULFUR CLUSTERS TRANSPORTER ABCB7, MITOCHONDRIAL"/>
    <property type="match status" value="1"/>
</dbReference>
<dbReference type="SUPFAM" id="SSF52540">
    <property type="entry name" value="P-loop containing nucleoside triphosphate hydrolases"/>
    <property type="match status" value="1"/>
</dbReference>
<dbReference type="GO" id="GO:0005743">
    <property type="term" value="C:mitochondrial inner membrane"/>
    <property type="evidence" value="ECO:0007669"/>
    <property type="project" value="TreeGrafter"/>
</dbReference>
<accession>A0A183ITK9</accession>
<gene>
    <name evidence="2" type="ORF">SBAD_LOCUS6956</name>
</gene>
<dbReference type="Gene3D" id="3.40.50.300">
    <property type="entry name" value="P-loop containing nucleotide triphosphate hydrolases"/>
    <property type="match status" value="1"/>
</dbReference>
<dbReference type="InterPro" id="IPR039421">
    <property type="entry name" value="Type_1_exporter"/>
</dbReference>
<keyword evidence="3" id="KW-1185">Reference proteome</keyword>
<dbReference type="EMBL" id="UZAM01010188">
    <property type="protein sequence ID" value="VDP11278.1"/>
    <property type="molecule type" value="Genomic_DNA"/>
</dbReference>
<dbReference type="Proteomes" id="UP000270296">
    <property type="component" value="Unassembled WGS sequence"/>
</dbReference>
<keyword evidence="1" id="KW-0813">Transport</keyword>
<dbReference type="GO" id="GO:0006879">
    <property type="term" value="P:intracellular iron ion homeostasis"/>
    <property type="evidence" value="ECO:0007669"/>
    <property type="project" value="TreeGrafter"/>
</dbReference>
<name>A0A183ITK9_9BILA</name>
<evidence type="ECO:0000313" key="2">
    <source>
        <dbReference type="EMBL" id="VDP11278.1"/>
    </source>
</evidence>
<dbReference type="WBParaSite" id="SBAD_0000722101-mRNA-1">
    <property type="protein sequence ID" value="SBAD_0000722101-mRNA-1"/>
    <property type="gene ID" value="SBAD_0000722101"/>
</dbReference>
<dbReference type="OrthoDB" id="6500128at2759"/>
<evidence type="ECO:0000313" key="3">
    <source>
        <dbReference type="Proteomes" id="UP000270296"/>
    </source>
</evidence>
<evidence type="ECO:0000313" key="4">
    <source>
        <dbReference type="WBParaSite" id="SBAD_0000722101-mRNA-1"/>
    </source>
</evidence>
<proteinExistence type="predicted"/>
<reference evidence="4" key="1">
    <citation type="submission" date="2016-06" db="UniProtKB">
        <authorList>
            <consortium name="WormBaseParasite"/>
        </authorList>
    </citation>
    <scope>IDENTIFICATION</scope>
</reference>